<dbReference type="GeneID" id="97987478"/>
<dbReference type="AlphaFoldDB" id="A0A3E3I4J4"/>
<protein>
    <submittedName>
        <fullName evidence="3">Extracellular solute-binding protein</fullName>
    </submittedName>
</protein>
<evidence type="ECO:0000313" key="4">
    <source>
        <dbReference type="Proteomes" id="UP000260812"/>
    </source>
</evidence>
<dbReference type="Gene3D" id="3.40.190.10">
    <property type="entry name" value="Periplasmic binding protein-like II"/>
    <property type="match status" value="2"/>
</dbReference>
<name>A0A3E3I4J4_9FIRM</name>
<proteinExistence type="predicted"/>
<feature type="chain" id="PRO_5038731126" evidence="2">
    <location>
        <begin position="23"/>
        <end position="574"/>
    </location>
</feature>
<accession>A0A3E3I4J4</accession>
<evidence type="ECO:0000313" key="3">
    <source>
        <dbReference type="EMBL" id="RGE60216.1"/>
    </source>
</evidence>
<dbReference type="InterPro" id="IPR050490">
    <property type="entry name" value="Bact_solute-bd_prot1"/>
</dbReference>
<feature type="signal peptide" evidence="2">
    <location>
        <begin position="1"/>
        <end position="22"/>
    </location>
</feature>
<dbReference type="Proteomes" id="UP000260812">
    <property type="component" value="Unassembled WGS sequence"/>
</dbReference>
<dbReference type="EMBL" id="QVLV01000007">
    <property type="protein sequence ID" value="RGE60216.1"/>
    <property type="molecule type" value="Genomic_DNA"/>
</dbReference>
<dbReference type="RefSeq" id="WP_117544607.1">
    <property type="nucleotide sequence ID" value="NZ_JBKVLI010000002.1"/>
</dbReference>
<dbReference type="SUPFAM" id="SSF53850">
    <property type="entry name" value="Periplasmic binding protein-like II"/>
    <property type="match status" value="1"/>
</dbReference>
<sequence>MRKTNKFLALGLAASLVVSALAGCGGSSGTSADTAAGTAAGNEAAAESADAGKSASSGDKLLVGLTQSSMVTDYENNYFTNYLEEQLGFELEFYMLPADAAETRTKVALMATSKEELPDVLVVDGHLTNEMILQYGSSGFFLPLNDYLADASKMPNYNAIPAEDKEIMERAQTMADGNMYGLAAYEPETWNLTPNRIFINKAWLDKLGLKEPTTTEELKEVLIAFRDGDPNGNGVQDEIGVYGFSGGGYGENTSAALMNSFVFWNGGGINGGLSLSDDGTTVIEPFTTEEWRDGLRYMNDLYKEGVLSANIFTDDGTQFKAILNQETPIVGLTTAGSLSNWPDVINNKNFLEMEMIAPLKGPKGIQYTPYSEYTPGQELMILASTDKLDMALKFADQFYDHDTSIIERFGEENVDWTRDPEILAQHTNAYVEAGLYDGLSMLVTSTVWADNQSQTWRNHGPRYASLEMGNTVYDFSSGRPFDPDDPTQLNAKCYELYYDKHPEKVLPALKYTIEEAEQIQDQLTTIPDFVKQSLAEFVTGARDIEGGWDTYLKELDNMGLQQWIATAQTAYDRS</sequence>
<keyword evidence="1 2" id="KW-0732">Signal</keyword>
<keyword evidence="4" id="KW-1185">Reference proteome</keyword>
<comment type="caution">
    <text evidence="3">The sequence shown here is derived from an EMBL/GenBank/DDBJ whole genome shotgun (WGS) entry which is preliminary data.</text>
</comment>
<dbReference type="PROSITE" id="PS51257">
    <property type="entry name" value="PROKAR_LIPOPROTEIN"/>
    <property type="match status" value="1"/>
</dbReference>
<reference evidence="3" key="1">
    <citation type="submission" date="2018-08" db="EMBL/GenBank/DDBJ databases">
        <title>A genome reference for cultivated species of the human gut microbiota.</title>
        <authorList>
            <person name="Zou Y."/>
            <person name="Xue W."/>
            <person name="Luo G."/>
        </authorList>
    </citation>
    <scope>NUCLEOTIDE SEQUENCE [LARGE SCALE GENOMIC DNA]</scope>
    <source>
        <strain evidence="3">TF05-5AC</strain>
    </source>
</reference>
<organism evidence="3 4">
    <name type="scientific">Eisenbergiella massiliensis</name>
    <dbReference type="NCBI Taxonomy" id="1720294"/>
    <lineage>
        <taxon>Bacteria</taxon>
        <taxon>Bacillati</taxon>
        <taxon>Bacillota</taxon>
        <taxon>Clostridia</taxon>
        <taxon>Lachnospirales</taxon>
        <taxon>Lachnospiraceae</taxon>
        <taxon>Eisenbergiella</taxon>
    </lineage>
</organism>
<dbReference type="PANTHER" id="PTHR43649:SF33">
    <property type="entry name" value="POLYGALACTURONAN_RHAMNOGALACTURONAN-BINDING PROTEIN YTCQ"/>
    <property type="match status" value="1"/>
</dbReference>
<evidence type="ECO:0000256" key="2">
    <source>
        <dbReference type="SAM" id="SignalP"/>
    </source>
</evidence>
<dbReference type="PANTHER" id="PTHR43649">
    <property type="entry name" value="ARABINOSE-BINDING PROTEIN-RELATED"/>
    <property type="match status" value="1"/>
</dbReference>
<gene>
    <name evidence="3" type="ORF">DXC51_11480</name>
</gene>
<evidence type="ECO:0000256" key="1">
    <source>
        <dbReference type="ARBA" id="ARBA00022729"/>
    </source>
</evidence>